<feature type="transmembrane region" description="Helical" evidence="9">
    <location>
        <begin position="79"/>
        <end position="100"/>
    </location>
</feature>
<comment type="function">
    <text evidence="8">Probably a riboflavin-binding protein that interacts with the energy-coupling factor (ECF) ABC-transporter complex.</text>
</comment>
<evidence type="ECO:0000256" key="8">
    <source>
        <dbReference type="PIRNR" id="PIRNR037778"/>
    </source>
</evidence>
<dbReference type="InterPro" id="IPR025720">
    <property type="entry name" value="RibU"/>
</dbReference>
<evidence type="ECO:0000256" key="2">
    <source>
        <dbReference type="ARBA" id="ARBA00005540"/>
    </source>
</evidence>
<keyword evidence="5 9" id="KW-0812">Transmembrane</keyword>
<keyword evidence="4 8" id="KW-1003">Cell membrane</keyword>
<feature type="transmembrane region" description="Helical" evidence="9">
    <location>
        <begin position="163"/>
        <end position="182"/>
    </location>
</feature>
<dbReference type="PANTHER" id="PTHR38438">
    <property type="entry name" value="RIBOFLAVIN TRANSPORTER RIBU"/>
    <property type="match status" value="1"/>
</dbReference>
<dbReference type="Gene3D" id="1.10.1760.20">
    <property type="match status" value="1"/>
</dbReference>
<dbReference type="PIRSF" id="PIRSF037778">
    <property type="entry name" value="UCP037778_transp_RibU"/>
    <property type="match status" value="1"/>
</dbReference>
<comment type="similarity">
    <text evidence="2 8">Belongs to the prokaryotic riboflavin transporter (P-RFT) (TC 2.A.87) family.</text>
</comment>
<evidence type="ECO:0000256" key="5">
    <source>
        <dbReference type="ARBA" id="ARBA00022692"/>
    </source>
</evidence>
<evidence type="ECO:0000256" key="1">
    <source>
        <dbReference type="ARBA" id="ARBA00004651"/>
    </source>
</evidence>
<comment type="caution">
    <text evidence="10">The sequence shown here is derived from an EMBL/GenBank/DDBJ whole genome shotgun (WGS) entry which is preliminary data.</text>
</comment>
<keyword evidence="11" id="KW-1185">Reference proteome</keyword>
<evidence type="ECO:0000256" key="3">
    <source>
        <dbReference type="ARBA" id="ARBA00022448"/>
    </source>
</evidence>
<protein>
    <recommendedName>
        <fullName evidence="8">Riboflavin transporter</fullName>
    </recommendedName>
</protein>
<feature type="transmembrane region" description="Helical" evidence="9">
    <location>
        <begin position="106"/>
        <end position="127"/>
    </location>
</feature>
<dbReference type="RefSeq" id="WP_213535946.1">
    <property type="nucleotide sequence ID" value="NZ_BOVQ01000005.1"/>
</dbReference>
<evidence type="ECO:0000313" key="11">
    <source>
        <dbReference type="Proteomes" id="UP001595987"/>
    </source>
</evidence>
<evidence type="ECO:0000256" key="4">
    <source>
        <dbReference type="ARBA" id="ARBA00022475"/>
    </source>
</evidence>
<name>A0ABV9JGH4_9LACT</name>
<sequence>MFKTRRMVLIAMLSAISTILLYPPLQFILIPSVNFMKVELSIIPVLIGVFTLGLADAYIILFIRSILWLILFNQGPSTWIGLPMNFVALGLFMFFLWLFTHKNLTIKGYVAGSVSAIIVTVLVEMLLNVVYAIPLYAKFANFNIATMFPGGVKAYLLGGVLPFNTLENLIFAVVFAIVLSVLSRNRAIKFYNV</sequence>
<evidence type="ECO:0000256" key="6">
    <source>
        <dbReference type="ARBA" id="ARBA00022989"/>
    </source>
</evidence>
<dbReference type="Proteomes" id="UP001595987">
    <property type="component" value="Unassembled WGS sequence"/>
</dbReference>
<keyword evidence="3 8" id="KW-0813">Transport</keyword>
<gene>
    <name evidence="10" type="ORF">ACFO26_06700</name>
</gene>
<feature type="transmembrane region" description="Helical" evidence="9">
    <location>
        <begin position="139"/>
        <end position="157"/>
    </location>
</feature>
<keyword evidence="7 8" id="KW-0472">Membrane</keyword>
<feature type="transmembrane region" description="Helical" evidence="9">
    <location>
        <begin position="7"/>
        <end position="30"/>
    </location>
</feature>
<proteinExistence type="inferred from homology"/>
<dbReference type="InterPro" id="IPR024529">
    <property type="entry name" value="ECF_trnsprt_substrate-spec"/>
</dbReference>
<evidence type="ECO:0000256" key="7">
    <source>
        <dbReference type="ARBA" id="ARBA00023136"/>
    </source>
</evidence>
<organism evidence="10 11">
    <name type="scientific">Lactococcus nasutitermitis</name>
    <dbReference type="NCBI Taxonomy" id="1652957"/>
    <lineage>
        <taxon>Bacteria</taxon>
        <taxon>Bacillati</taxon>
        <taxon>Bacillota</taxon>
        <taxon>Bacilli</taxon>
        <taxon>Lactobacillales</taxon>
        <taxon>Streptococcaceae</taxon>
        <taxon>Lactococcus</taxon>
    </lineage>
</organism>
<evidence type="ECO:0000256" key="9">
    <source>
        <dbReference type="SAM" id="Phobius"/>
    </source>
</evidence>
<dbReference type="Pfam" id="PF12822">
    <property type="entry name" value="ECF_trnsprt"/>
    <property type="match status" value="1"/>
</dbReference>
<keyword evidence="6 9" id="KW-1133">Transmembrane helix</keyword>
<accession>A0ABV9JGH4</accession>
<reference evidence="11" key="1">
    <citation type="journal article" date="2019" name="Int. J. Syst. Evol. Microbiol.">
        <title>The Global Catalogue of Microorganisms (GCM) 10K type strain sequencing project: providing services to taxonomists for standard genome sequencing and annotation.</title>
        <authorList>
            <consortium name="The Broad Institute Genomics Platform"/>
            <consortium name="The Broad Institute Genome Sequencing Center for Infectious Disease"/>
            <person name="Wu L."/>
            <person name="Ma J."/>
        </authorList>
    </citation>
    <scope>NUCLEOTIDE SEQUENCE [LARGE SCALE GENOMIC DNA]</scope>
    <source>
        <strain evidence="11">CCUG 63287</strain>
    </source>
</reference>
<dbReference type="EMBL" id="JBHSGD010000005">
    <property type="protein sequence ID" value="MFC4652595.1"/>
    <property type="molecule type" value="Genomic_DNA"/>
</dbReference>
<feature type="transmembrane region" description="Helical" evidence="9">
    <location>
        <begin position="42"/>
        <end position="67"/>
    </location>
</feature>
<comment type="subcellular location">
    <subcellularLocation>
        <location evidence="1">Cell membrane</location>
        <topology evidence="1">Multi-pass membrane protein</topology>
    </subcellularLocation>
</comment>
<dbReference type="PANTHER" id="PTHR38438:SF1">
    <property type="entry name" value="RIBOFLAVIN TRANSPORTER RIBU"/>
    <property type="match status" value="1"/>
</dbReference>
<evidence type="ECO:0000313" key="10">
    <source>
        <dbReference type="EMBL" id="MFC4652595.1"/>
    </source>
</evidence>